<dbReference type="InterPro" id="IPR011990">
    <property type="entry name" value="TPR-like_helical_dom_sf"/>
</dbReference>
<dbReference type="EMBL" id="JANBUW010000003">
    <property type="protein sequence ID" value="KAJ2852384.1"/>
    <property type="molecule type" value="Genomic_DNA"/>
</dbReference>
<reference evidence="1" key="1">
    <citation type="submission" date="2022-07" db="EMBL/GenBank/DDBJ databases">
        <title>Phylogenomic reconstructions and comparative analyses of Kickxellomycotina fungi.</title>
        <authorList>
            <person name="Reynolds N.K."/>
            <person name="Stajich J.E."/>
            <person name="Barry K."/>
            <person name="Grigoriev I.V."/>
            <person name="Crous P."/>
            <person name="Smith M.E."/>
        </authorList>
    </citation>
    <scope>NUCLEOTIDE SEQUENCE</scope>
    <source>
        <strain evidence="1">NRRL 1566</strain>
    </source>
</reference>
<dbReference type="OrthoDB" id="428342at2759"/>
<dbReference type="PANTHER" id="PTHR21581">
    <property type="entry name" value="D-ALANYL-D-ALANINE CARBOXYPEPTIDASE"/>
    <property type="match status" value="1"/>
</dbReference>
<proteinExistence type="predicted"/>
<dbReference type="GO" id="GO:0030008">
    <property type="term" value="C:TRAPP complex"/>
    <property type="evidence" value="ECO:0007669"/>
    <property type="project" value="TreeGrafter"/>
</dbReference>
<comment type="caution">
    <text evidence="1">The sequence shown here is derived from an EMBL/GenBank/DDBJ whole genome shotgun (WGS) entry which is preliminary data.</text>
</comment>
<gene>
    <name evidence="1" type="ORF">IWW36_000271</name>
</gene>
<organism evidence="1 2">
    <name type="scientific">Coemansia brasiliensis</name>
    <dbReference type="NCBI Taxonomy" id="2650707"/>
    <lineage>
        <taxon>Eukaryota</taxon>
        <taxon>Fungi</taxon>
        <taxon>Fungi incertae sedis</taxon>
        <taxon>Zoopagomycota</taxon>
        <taxon>Kickxellomycotina</taxon>
        <taxon>Kickxellomycetes</taxon>
        <taxon>Kickxellales</taxon>
        <taxon>Kickxellaceae</taxon>
        <taxon>Coemansia</taxon>
    </lineage>
</organism>
<dbReference type="Gene3D" id="1.25.40.10">
    <property type="entry name" value="Tetratricopeptide repeat domain"/>
    <property type="match status" value="1"/>
</dbReference>
<dbReference type="GO" id="GO:0005794">
    <property type="term" value="C:Golgi apparatus"/>
    <property type="evidence" value="ECO:0007669"/>
    <property type="project" value="TreeGrafter"/>
</dbReference>
<dbReference type="Proteomes" id="UP001139887">
    <property type="component" value="Unassembled WGS sequence"/>
</dbReference>
<dbReference type="SUPFAM" id="SSF48452">
    <property type="entry name" value="TPR-like"/>
    <property type="match status" value="1"/>
</dbReference>
<name>A0A9W8IIW8_9FUNG</name>
<dbReference type="PANTHER" id="PTHR21581:SF6">
    <property type="entry name" value="TRAFFICKING PROTEIN PARTICLE COMPLEX SUBUNIT 12"/>
    <property type="match status" value="1"/>
</dbReference>
<keyword evidence="2" id="KW-1185">Reference proteome</keyword>
<protein>
    <recommendedName>
        <fullName evidence="3">Trafficking protein particle complex subunit 12</fullName>
    </recommendedName>
</protein>
<sequence length="385" mass="43052">MASLLGIRSPTVSSNQLCALNDSSLFEHTPLGDSLDQLLSSSAEATRPRRETPDPSNFASRRFSYELLNQYISGAQWRALALASESTILETPAQEQSTLLKLWTYRILALCNLRQFAVASRELNKLEHNVKWENKRSVVAGWPFELRMLRARLPGLAHDNWILTIELLSALTRACQRHSNDPLYQERMFRLQLLTIGSCLRIRGGTELALSLLSRLLSSALDDPRVMSGAARIYLQLGCLERANELFDKVEMLVQAKDDKLLLMNRAFCAVAMGKWDQARELFASVVDLSDEEKQLVDADRIPAANNLALCELYLGNPQSMLNMLQHLMVSLPAAAGTSEELVFNYCTGLDLHYDGAKLRDAKTKKISEVATWAGDGFDTASFKL</sequence>
<evidence type="ECO:0008006" key="3">
    <source>
        <dbReference type="Google" id="ProtNLM"/>
    </source>
</evidence>
<evidence type="ECO:0000313" key="2">
    <source>
        <dbReference type="Proteomes" id="UP001139887"/>
    </source>
</evidence>
<dbReference type="AlphaFoldDB" id="A0A9W8IIW8"/>
<evidence type="ECO:0000313" key="1">
    <source>
        <dbReference type="EMBL" id="KAJ2852384.1"/>
    </source>
</evidence>
<accession>A0A9W8IIW8</accession>